<dbReference type="InterPro" id="IPR011249">
    <property type="entry name" value="Metalloenz_LuxS/M16"/>
</dbReference>
<name>A0ABM7PKD9_9BACT</name>
<evidence type="ECO:0000313" key="4">
    <source>
        <dbReference type="EMBL" id="BCS97625.1"/>
    </source>
</evidence>
<dbReference type="InterPro" id="IPR050361">
    <property type="entry name" value="MPP/UQCRC_Complex"/>
</dbReference>
<dbReference type="Pfam" id="PF00675">
    <property type="entry name" value="Peptidase_M16"/>
    <property type="match status" value="1"/>
</dbReference>
<accession>A0ABM7PKD9</accession>
<protein>
    <submittedName>
        <fullName evidence="4">Peptidase M16</fullName>
    </submittedName>
</protein>
<feature type="domain" description="Peptidase M16 C-terminal" evidence="3">
    <location>
        <begin position="166"/>
        <end position="340"/>
    </location>
</feature>
<dbReference type="PANTHER" id="PTHR11851:SF49">
    <property type="entry name" value="MITOCHONDRIAL-PROCESSING PEPTIDASE SUBUNIT ALPHA"/>
    <property type="match status" value="1"/>
</dbReference>
<dbReference type="InterPro" id="IPR011765">
    <property type="entry name" value="Pept_M16_N"/>
</dbReference>
<dbReference type="SUPFAM" id="SSF63411">
    <property type="entry name" value="LuxS/MPP-like metallohydrolase"/>
    <property type="match status" value="2"/>
</dbReference>
<feature type="domain" description="Peptidase M16 N-terminal" evidence="2">
    <location>
        <begin position="12"/>
        <end position="158"/>
    </location>
</feature>
<dbReference type="InterPro" id="IPR007863">
    <property type="entry name" value="Peptidase_M16_C"/>
</dbReference>
<evidence type="ECO:0000259" key="2">
    <source>
        <dbReference type="Pfam" id="PF00675"/>
    </source>
</evidence>
<evidence type="ECO:0000259" key="3">
    <source>
        <dbReference type="Pfam" id="PF05193"/>
    </source>
</evidence>
<sequence length="429" mass="47146">MYSATTLENGIRVVTEAMPETRSTSVGIMIDAGPGDESLETQGLAHLAEHMMFQGTGSRDSRAIALMMDESGGQLGGFTTKDYTCYSATVMDDYTTYALDLMGDILLNSEFPEEALAREKNAILREIGGDMDIPSCRAHTALKSHVWGSHVLGRPVAGDPEVVGRLTREDLIYFVHRHYLPNRMIVAAAGNVNHEDFLSQVRDAFWRMMGEGDKRVSTPPRFRPGVCVENMPVSQAYFSIGLGCLSYADEGRYLVHILNNILGGGASSRLYSRLREEKGLVYQIGSEYHAYADGGILVIEGSTAPEYLIQVLCLVLVELWQFASLDEPASEEEVWKAKMQIRAQHLIASENSSTRMSRLATQAFYFERFISGEEILAAIESVGCHDLGVYGGGPFLDALRQVAVSVVGPEGDETFTRQGILELLSDFNG</sequence>
<dbReference type="Pfam" id="PF05193">
    <property type="entry name" value="Peptidase_M16_C"/>
    <property type="match status" value="1"/>
</dbReference>
<reference evidence="4 5" key="1">
    <citation type="submission" date="2021-02" db="EMBL/GenBank/DDBJ databases">
        <title>Complete genome of Desulfoluna sp. strain ASN36.</title>
        <authorList>
            <person name="Takahashi A."/>
            <person name="Kojima H."/>
            <person name="Fukui M."/>
        </authorList>
    </citation>
    <scope>NUCLEOTIDE SEQUENCE [LARGE SCALE GENOMIC DNA]</scope>
    <source>
        <strain evidence="4 5">ASN36</strain>
    </source>
</reference>
<dbReference type="Proteomes" id="UP001320148">
    <property type="component" value="Chromosome"/>
</dbReference>
<proteinExistence type="inferred from homology"/>
<dbReference type="PANTHER" id="PTHR11851">
    <property type="entry name" value="METALLOPROTEASE"/>
    <property type="match status" value="1"/>
</dbReference>
<gene>
    <name evidence="4" type="ORF">DSLASN_32570</name>
</gene>
<dbReference type="RefSeq" id="WP_236889029.1">
    <property type="nucleotide sequence ID" value="NZ_AP024488.1"/>
</dbReference>
<comment type="similarity">
    <text evidence="1">Belongs to the peptidase M16 family.</text>
</comment>
<keyword evidence="5" id="KW-1185">Reference proteome</keyword>
<organism evidence="4 5">
    <name type="scientific">Desulfoluna limicola</name>
    <dbReference type="NCBI Taxonomy" id="2810562"/>
    <lineage>
        <taxon>Bacteria</taxon>
        <taxon>Pseudomonadati</taxon>
        <taxon>Thermodesulfobacteriota</taxon>
        <taxon>Desulfobacteria</taxon>
        <taxon>Desulfobacterales</taxon>
        <taxon>Desulfolunaceae</taxon>
        <taxon>Desulfoluna</taxon>
    </lineage>
</organism>
<dbReference type="EMBL" id="AP024488">
    <property type="protein sequence ID" value="BCS97625.1"/>
    <property type="molecule type" value="Genomic_DNA"/>
</dbReference>
<evidence type="ECO:0000256" key="1">
    <source>
        <dbReference type="ARBA" id="ARBA00007261"/>
    </source>
</evidence>
<dbReference type="Gene3D" id="3.30.830.10">
    <property type="entry name" value="Metalloenzyme, LuxS/M16 peptidase-like"/>
    <property type="match status" value="2"/>
</dbReference>
<evidence type="ECO:0000313" key="5">
    <source>
        <dbReference type="Proteomes" id="UP001320148"/>
    </source>
</evidence>